<keyword evidence="4" id="KW-1185">Reference proteome</keyword>
<proteinExistence type="predicted"/>
<dbReference type="RefSeq" id="WP_123854418.1">
    <property type="nucleotide sequence ID" value="NZ_CP033912.1"/>
</dbReference>
<dbReference type="Proteomes" id="UP000274073">
    <property type="component" value="Chromosome"/>
</dbReference>
<evidence type="ECO:0000313" key="2">
    <source>
        <dbReference type="EMBL" id="AZA95502.1"/>
    </source>
</evidence>
<dbReference type="EMBL" id="CP033915">
    <property type="protein sequence ID" value="AZA87072.1"/>
    <property type="molecule type" value="Genomic_DNA"/>
</dbReference>
<evidence type="ECO:0000313" key="1">
    <source>
        <dbReference type="EMBL" id="AZA87072.1"/>
    </source>
</evidence>
<organism evidence="1 3">
    <name type="scientific">Chryseobacterium shandongense</name>
    <dbReference type="NCBI Taxonomy" id="1493872"/>
    <lineage>
        <taxon>Bacteria</taxon>
        <taxon>Pseudomonadati</taxon>
        <taxon>Bacteroidota</taxon>
        <taxon>Flavobacteriia</taxon>
        <taxon>Flavobacteriales</taxon>
        <taxon>Weeksellaceae</taxon>
        <taxon>Chryseobacterium group</taxon>
        <taxon>Chryseobacterium</taxon>
    </lineage>
</organism>
<evidence type="ECO:0000313" key="3">
    <source>
        <dbReference type="Proteomes" id="UP000274073"/>
    </source>
</evidence>
<accession>A0AAD0YEA5</accession>
<dbReference type="EMBL" id="CP033912">
    <property type="protein sequence ID" value="AZA95502.1"/>
    <property type="molecule type" value="Genomic_DNA"/>
</dbReference>
<gene>
    <name evidence="1" type="ORF">EG349_09910</name>
    <name evidence="2" type="ORF">EG353_07985</name>
</gene>
<dbReference type="AlphaFoldDB" id="A0AAD0YEA5"/>
<dbReference type="Proteomes" id="UP000281741">
    <property type="component" value="Chromosome"/>
</dbReference>
<name>A0AAD0YEA5_9FLAO</name>
<sequence>MKSKKNRVIIAITAIVLLIAFGAYYINYHYGNYFGSGLVSIKTPPAQAKIMKDNYSKGVVKEILDQYTGKKIEHNIDCYRHLIENAPAGTENVRVHFIQLTDLFIKKYKILSDYNGKLYLAFEYIDKDKNRLGKPFLFDENSKLHEIEEDFGSTVDAYLNNINYKITEAIKKDNTKYIIITLASLKDHLKNITVKNGMILKPTSVEFDLTEEYNPDDSTCNKQLTFFTNIRSNSGGYIDDLSEYNMNSLCPNQCP</sequence>
<reference evidence="3 4" key="1">
    <citation type="submission" date="2018-11" db="EMBL/GenBank/DDBJ databases">
        <title>Proposal to divide the Flavobacteriaceae and reorganize its genera based on Amino Acid Identity values calculated from whole genome sequences.</title>
        <authorList>
            <person name="Nicholson A.C."/>
            <person name="Gulvik C.A."/>
            <person name="Whitney A.M."/>
            <person name="Humrighouse B.W."/>
            <person name="Bell M."/>
            <person name="Holmes B."/>
            <person name="Steigerwalt A.G."/>
            <person name="Villarma A."/>
            <person name="Sheth M."/>
            <person name="Batra D."/>
            <person name="Pryor J."/>
            <person name="Bernardet J.-F."/>
            <person name="Hugo C."/>
            <person name="Kampfer P."/>
            <person name="Newman J."/>
            <person name="McQuiston J.R."/>
        </authorList>
    </citation>
    <scope>NUCLEOTIDE SEQUENCE [LARGE SCALE GENOMIC DNA]</scope>
    <source>
        <strain evidence="1 3">G0207</strain>
        <strain evidence="2 4">H5143</strain>
    </source>
</reference>
<protein>
    <submittedName>
        <fullName evidence="1">Uncharacterized protein</fullName>
    </submittedName>
</protein>
<evidence type="ECO:0000313" key="4">
    <source>
        <dbReference type="Proteomes" id="UP000281741"/>
    </source>
</evidence>